<accession>A0AAW9QK83</accession>
<gene>
    <name evidence="1" type="ORF">V4F39_17935</name>
</gene>
<evidence type="ECO:0000313" key="2">
    <source>
        <dbReference type="Proteomes" id="UP001336250"/>
    </source>
</evidence>
<dbReference type="EMBL" id="JAZIBG010000036">
    <property type="protein sequence ID" value="MEF7615799.1"/>
    <property type="molecule type" value="Genomic_DNA"/>
</dbReference>
<sequence length="113" mass="12114">MLSSRSLQLYIYYRVACDDLAQSLAAAGRMQSDLARRHPGLAVQLLVKRAPATAPSSAASHATLMEIYAAEDTAPAGGDLIQALAGEIEREAASCLGRWIDGVRHAEWFEPCA</sequence>
<comment type="caution">
    <text evidence="1">The sequence shown here is derived from an EMBL/GenBank/DDBJ whole genome shotgun (WGS) entry which is preliminary data.</text>
</comment>
<organism evidence="1 2">
    <name type="scientific">Aquincola agrisoli</name>
    <dbReference type="NCBI Taxonomy" id="3119538"/>
    <lineage>
        <taxon>Bacteria</taxon>
        <taxon>Pseudomonadati</taxon>
        <taxon>Pseudomonadota</taxon>
        <taxon>Betaproteobacteria</taxon>
        <taxon>Burkholderiales</taxon>
        <taxon>Sphaerotilaceae</taxon>
        <taxon>Aquincola</taxon>
    </lineage>
</organism>
<name>A0AAW9QK83_9BURK</name>
<dbReference type="RefSeq" id="WP_332291120.1">
    <property type="nucleotide sequence ID" value="NZ_JAZIBG010000036.1"/>
</dbReference>
<reference evidence="1 2" key="1">
    <citation type="submission" date="2024-02" db="EMBL/GenBank/DDBJ databases">
        <title>Genome sequence of Aquincola sp. MAHUQ-54.</title>
        <authorList>
            <person name="Huq M.A."/>
        </authorList>
    </citation>
    <scope>NUCLEOTIDE SEQUENCE [LARGE SCALE GENOMIC DNA]</scope>
    <source>
        <strain evidence="1 2">MAHUQ-54</strain>
    </source>
</reference>
<dbReference type="InterPro" id="IPR032556">
    <property type="entry name" value="DUF4936"/>
</dbReference>
<protein>
    <submittedName>
        <fullName evidence="1">DUF4936 family protein</fullName>
    </submittedName>
</protein>
<dbReference type="Pfam" id="PF16290">
    <property type="entry name" value="DUF4936"/>
    <property type="match status" value="1"/>
</dbReference>
<proteinExistence type="predicted"/>
<keyword evidence="2" id="KW-1185">Reference proteome</keyword>
<dbReference type="Proteomes" id="UP001336250">
    <property type="component" value="Unassembled WGS sequence"/>
</dbReference>
<dbReference type="AlphaFoldDB" id="A0AAW9QK83"/>
<evidence type="ECO:0000313" key="1">
    <source>
        <dbReference type="EMBL" id="MEF7615799.1"/>
    </source>
</evidence>